<dbReference type="AlphaFoldDB" id="A0A0V8JBS2"/>
<dbReference type="GO" id="GO:0005524">
    <property type="term" value="F:ATP binding"/>
    <property type="evidence" value="ECO:0007669"/>
    <property type="project" value="UniProtKB-KW"/>
</dbReference>
<dbReference type="OrthoDB" id="9760950at2"/>
<keyword evidence="1" id="KW-0547">Nucleotide-binding</keyword>
<dbReference type="InterPro" id="IPR003439">
    <property type="entry name" value="ABC_transporter-like_ATP-bd"/>
</dbReference>
<dbReference type="InterPro" id="IPR032781">
    <property type="entry name" value="ABC_tran_Xtn"/>
</dbReference>
<dbReference type="Gene3D" id="3.40.50.300">
    <property type="entry name" value="P-loop containing nucleotide triphosphate hydrolases"/>
    <property type="match status" value="2"/>
</dbReference>
<dbReference type="PROSITE" id="PS00211">
    <property type="entry name" value="ABC_TRANSPORTER_1"/>
    <property type="match status" value="1"/>
</dbReference>
<evidence type="ECO:0000259" key="3">
    <source>
        <dbReference type="PROSITE" id="PS50893"/>
    </source>
</evidence>
<organism evidence="4 5">
    <name type="scientific">Fictibacillus enclensis</name>
    <dbReference type="NCBI Taxonomy" id="1017270"/>
    <lineage>
        <taxon>Bacteria</taxon>
        <taxon>Bacillati</taxon>
        <taxon>Bacillota</taxon>
        <taxon>Bacilli</taxon>
        <taxon>Bacillales</taxon>
        <taxon>Fictibacillaceae</taxon>
        <taxon>Fictibacillus</taxon>
    </lineage>
</organism>
<dbReference type="Proteomes" id="UP000054099">
    <property type="component" value="Unassembled WGS sequence"/>
</dbReference>
<dbReference type="SUPFAM" id="SSF52540">
    <property type="entry name" value="P-loop containing nucleoside triphosphate hydrolases"/>
    <property type="match status" value="2"/>
</dbReference>
<dbReference type="NCBIfam" id="NF000355">
    <property type="entry name" value="ribo_prot_ABC_F"/>
    <property type="match status" value="1"/>
</dbReference>
<dbReference type="Pfam" id="PF00005">
    <property type="entry name" value="ABC_tran"/>
    <property type="match status" value="2"/>
</dbReference>
<dbReference type="InterPro" id="IPR003593">
    <property type="entry name" value="AAA+_ATPase"/>
</dbReference>
<evidence type="ECO:0000313" key="5">
    <source>
        <dbReference type="Proteomes" id="UP000054099"/>
    </source>
</evidence>
<keyword evidence="2 4" id="KW-0067">ATP-binding</keyword>
<dbReference type="EMBL" id="LNQN01000001">
    <property type="protein sequence ID" value="KSU84425.1"/>
    <property type="molecule type" value="Genomic_DNA"/>
</dbReference>
<dbReference type="RefSeq" id="WP_061967972.1">
    <property type="nucleotide sequence ID" value="NZ_FMAV01000001.1"/>
</dbReference>
<dbReference type="FunFam" id="3.40.50.300:FF:000309">
    <property type="entry name" value="ABC transporter ATP-binding protein"/>
    <property type="match status" value="1"/>
</dbReference>
<evidence type="ECO:0000256" key="1">
    <source>
        <dbReference type="ARBA" id="ARBA00022741"/>
    </source>
</evidence>
<dbReference type="GO" id="GO:0003676">
    <property type="term" value="F:nucleic acid binding"/>
    <property type="evidence" value="ECO:0007669"/>
    <property type="project" value="UniProtKB-ARBA"/>
</dbReference>
<dbReference type="CDD" id="cd03221">
    <property type="entry name" value="ABCF_EF-3"/>
    <property type="match status" value="2"/>
</dbReference>
<accession>A0A0V8JBS2</accession>
<dbReference type="PANTHER" id="PTHR42855:SF2">
    <property type="entry name" value="DRUG RESISTANCE ABC TRANSPORTER,ATP-BINDING PROTEIN"/>
    <property type="match status" value="1"/>
</dbReference>
<reference evidence="4 5" key="1">
    <citation type="journal article" date="2014" name="Antonie Van Leeuwenhoek">
        <title>Fictibacillus enclensis sp. nov., isolated from marine sediment.</title>
        <authorList>
            <person name="Dastager S.G."/>
            <person name="Mawlankar R."/>
            <person name="Srinivasan K."/>
            <person name="Tang S.K."/>
            <person name="Lee J.C."/>
            <person name="Ramana V.V."/>
            <person name="Shouche Y.S."/>
        </authorList>
    </citation>
    <scope>NUCLEOTIDE SEQUENCE [LARGE SCALE GENOMIC DNA]</scope>
    <source>
        <strain evidence="4 5">NIO-1003</strain>
    </source>
</reference>
<evidence type="ECO:0000256" key="2">
    <source>
        <dbReference type="ARBA" id="ARBA00022840"/>
    </source>
</evidence>
<feature type="domain" description="ABC transporter" evidence="3">
    <location>
        <begin position="4"/>
        <end position="212"/>
    </location>
</feature>
<dbReference type="InterPro" id="IPR051309">
    <property type="entry name" value="ABCF_ATPase"/>
</dbReference>
<feature type="domain" description="ABC transporter" evidence="3">
    <location>
        <begin position="309"/>
        <end position="525"/>
    </location>
</feature>
<comment type="caution">
    <text evidence="4">The sequence shown here is derived from an EMBL/GenBank/DDBJ whole genome shotgun (WGS) entry which is preliminary data.</text>
</comment>
<dbReference type="InterPro" id="IPR017871">
    <property type="entry name" value="ABC_transporter-like_CS"/>
</dbReference>
<name>A0A0V8JBS2_9BACL</name>
<keyword evidence="5" id="KW-1185">Reference proteome</keyword>
<dbReference type="SMART" id="SM00382">
    <property type="entry name" value="AAA"/>
    <property type="match status" value="2"/>
</dbReference>
<evidence type="ECO:0000313" key="4">
    <source>
        <dbReference type="EMBL" id="KSU84425.1"/>
    </source>
</evidence>
<dbReference type="PANTHER" id="PTHR42855">
    <property type="entry name" value="ABC TRANSPORTER ATP-BINDING SUBUNIT"/>
    <property type="match status" value="1"/>
</dbReference>
<gene>
    <name evidence="4" type="ORF">AS030_02405</name>
</gene>
<proteinExistence type="predicted"/>
<dbReference type="Pfam" id="PF12848">
    <property type="entry name" value="ABC_tran_Xtn"/>
    <property type="match status" value="1"/>
</dbReference>
<sequence length="575" mass="66110">MELIKCYEVQKEFGEQKVLSNVTMEIGQHEKIGLVGANGAGKTTLANIIFGSMQQDGGTVTRFKNSLKVGYLKQSTSYTANTLTDMANEQKDFLQNTSRLGLQKVNEWNEERYEGLSGGEKTKMAIAHIWSDNPDILILDEPTNHLDFQGVEWLIKELKSFQGAVLIISHDRYFLDQTVERIVELMDGQSHDFIGNYTEYRKEKERRYQAQLHDYENQKKYEQKIQEEISRLNNWSSKAHKEAGKTGKMADMRGTKEFYRSKAKSMDKHIKSRIKRLENLELEGVERPKEEAKIQFGWEDPEKRGKRLAAASDISKSFGERLLFQNSSFYIQRGERIGLTGPNGCGKTTFLNMLTGKETSDSGDLWISPTAKIAYLTQDVTDLKPEKTVLSLIQDLFEIRSEAAKARTLLANMGFHENMLKQPIKTLSLGERMRVKLALLILQQHDLLILDEPTNHLDLASREQLEEALLSFSGTLLVVSHDRFFLEKTCEKLLVFRDQTIVKTEEGFKEYIEGKRQSPRIKKETNDEKEERKMVIETRITAILGELSVLVPGQKEYVQLDEEFKELMAEKRKLQ</sequence>
<dbReference type="PROSITE" id="PS50893">
    <property type="entry name" value="ABC_TRANSPORTER_2"/>
    <property type="match status" value="2"/>
</dbReference>
<protein>
    <submittedName>
        <fullName evidence="4">ABC transporter ATP-binding protein</fullName>
    </submittedName>
</protein>
<dbReference type="InterPro" id="IPR027417">
    <property type="entry name" value="P-loop_NTPase"/>
</dbReference>
<dbReference type="GO" id="GO:0016887">
    <property type="term" value="F:ATP hydrolysis activity"/>
    <property type="evidence" value="ECO:0007669"/>
    <property type="project" value="InterPro"/>
</dbReference>